<evidence type="ECO:0000256" key="2">
    <source>
        <dbReference type="ARBA" id="ARBA00009977"/>
    </source>
</evidence>
<keyword evidence="7 9" id="KW-0472">Membrane</keyword>
<keyword evidence="4 9" id="KW-0812">Transmembrane</keyword>
<comment type="caution">
    <text evidence="10">The sequence shown here is derived from an EMBL/GenBank/DDBJ whole genome shotgun (WGS) entry which is preliminary data.</text>
</comment>
<name>A0A5N6LPQ1_9ASTR</name>
<evidence type="ECO:0000256" key="3">
    <source>
        <dbReference type="ARBA" id="ARBA00022448"/>
    </source>
</evidence>
<organism evidence="10 11">
    <name type="scientific">Mikania micrantha</name>
    <name type="common">bitter vine</name>
    <dbReference type="NCBI Taxonomy" id="192012"/>
    <lineage>
        <taxon>Eukaryota</taxon>
        <taxon>Viridiplantae</taxon>
        <taxon>Streptophyta</taxon>
        <taxon>Embryophyta</taxon>
        <taxon>Tracheophyta</taxon>
        <taxon>Spermatophyta</taxon>
        <taxon>Magnoliopsida</taxon>
        <taxon>eudicotyledons</taxon>
        <taxon>Gunneridae</taxon>
        <taxon>Pentapetalae</taxon>
        <taxon>asterids</taxon>
        <taxon>campanulids</taxon>
        <taxon>Asterales</taxon>
        <taxon>Asteraceae</taxon>
        <taxon>Asteroideae</taxon>
        <taxon>Heliantheae alliance</taxon>
        <taxon>Eupatorieae</taxon>
        <taxon>Mikania</taxon>
    </lineage>
</organism>
<dbReference type="AlphaFoldDB" id="A0A5N6LPQ1"/>
<keyword evidence="3" id="KW-0813">Transport</keyword>
<evidence type="ECO:0000256" key="8">
    <source>
        <dbReference type="SAM" id="MobiDB-lite"/>
    </source>
</evidence>
<evidence type="ECO:0000256" key="6">
    <source>
        <dbReference type="ARBA" id="ARBA00022989"/>
    </source>
</evidence>
<protein>
    <submittedName>
        <fullName evidence="10">Uncharacterized protein</fullName>
    </submittedName>
</protein>
<dbReference type="GO" id="GO:0080143">
    <property type="term" value="P:regulation of amino acid export"/>
    <property type="evidence" value="ECO:0007669"/>
    <property type="project" value="InterPro"/>
</dbReference>
<dbReference type="OrthoDB" id="1930784at2759"/>
<dbReference type="EMBL" id="SZYD01000019">
    <property type="protein sequence ID" value="KAD2394213.1"/>
    <property type="molecule type" value="Genomic_DNA"/>
</dbReference>
<dbReference type="GO" id="GO:0016020">
    <property type="term" value="C:membrane"/>
    <property type="evidence" value="ECO:0007669"/>
    <property type="project" value="UniProtKB-SubCell"/>
</dbReference>
<keyword evidence="5" id="KW-0029">Amino-acid transport</keyword>
<evidence type="ECO:0000256" key="1">
    <source>
        <dbReference type="ARBA" id="ARBA00004167"/>
    </source>
</evidence>
<feature type="region of interest" description="Disordered" evidence="8">
    <location>
        <begin position="142"/>
        <end position="186"/>
    </location>
</feature>
<gene>
    <name evidence="10" type="ORF">E3N88_41190</name>
</gene>
<dbReference type="PANTHER" id="PTHR33228">
    <property type="entry name" value="PROTEIN GLUTAMINE DUMPER 4-RELATED"/>
    <property type="match status" value="1"/>
</dbReference>
<evidence type="ECO:0000256" key="4">
    <source>
        <dbReference type="ARBA" id="ARBA00022692"/>
    </source>
</evidence>
<feature type="transmembrane region" description="Helical" evidence="9">
    <location>
        <begin position="60"/>
        <end position="85"/>
    </location>
</feature>
<evidence type="ECO:0000313" key="10">
    <source>
        <dbReference type="EMBL" id="KAD2394213.1"/>
    </source>
</evidence>
<keyword evidence="11" id="KW-1185">Reference proteome</keyword>
<feature type="region of interest" description="Disordered" evidence="8">
    <location>
        <begin position="1"/>
        <end position="25"/>
    </location>
</feature>
<dbReference type="Proteomes" id="UP000326396">
    <property type="component" value="Linkage Group LG9"/>
</dbReference>
<evidence type="ECO:0000256" key="5">
    <source>
        <dbReference type="ARBA" id="ARBA00022970"/>
    </source>
</evidence>
<dbReference type="PANTHER" id="PTHR33228:SF77">
    <property type="entry name" value="PROTEIN GLUTAMINE DUMPER 2"/>
    <property type="match status" value="1"/>
</dbReference>
<comment type="subcellular location">
    <subcellularLocation>
        <location evidence="1">Membrane</location>
        <topology evidence="1">Single-pass membrane protein</topology>
    </subcellularLocation>
</comment>
<feature type="compositionally biased region" description="Polar residues" evidence="8">
    <location>
        <begin position="1"/>
        <end position="16"/>
    </location>
</feature>
<dbReference type="GO" id="GO:0006865">
    <property type="term" value="P:amino acid transport"/>
    <property type="evidence" value="ECO:0007669"/>
    <property type="project" value="UniProtKB-KW"/>
</dbReference>
<feature type="compositionally biased region" description="Polar residues" evidence="8">
    <location>
        <begin position="171"/>
        <end position="180"/>
    </location>
</feature>
<accession>A0A5N6LPQ1</accession>
<dbReference type="InterPro" id="IPR040359">
    <property type="entry name" value="GDU"/>
</dbReference>
<keyword evidence="6 9" id="KW-1133">Transmembrane helix</keyword>
<comment type="similarity">
    <text evidence="2">Belongs to the GLUTAMINE DUMPER 1 (TC 9.B.60) family.</text>
</comment>
<reference evidence="10 11" key="1">
    <citation type="submission" date="2019-05" db="EMBL/GenBank/DDBJ databases">
        <title>Mikania micrantha, genome provides insights into the molecular mechanism of rapid growth.</title>
        <authorList>
            <person name="Liu B."/>
        </authorList>
    </citation>
    <scope>NUCLEOTIDE SEQUENCE [LARGE SCALE GENOMIC DNA]</scope>
    <source>
        <strain evidence="10">NLD-2019</strain>
        <tissue evidence="10">Leaf</tissue>
    </source>
</reference>
<evidence type="ECO:0000256" key="9">
    <source>
        <dbReference type="SAM" id="Phobius"/>
    </source>
</evidence>
<evidence type="ECO:0000256" key="7">
    <source>
        <dbReference type="ARBA" id="ARBA00023136"/>
    </source>
</evidence>
<evidence type="ECO:0000313" key="11">
    <source>
        <dbReference type="Proteomes" id="UP000326396"/>
    </source>
</evidence>
<sequence>MISIKTTSSNNSQPTHHQNHKSRSSFYTSKRYMAVPSAFVLTAASSPVTGQRSPWHSPVPYLFGGLAAMMGLIVFALLILACSYWKLYRNLRNRPGDLEAGAGDGDFKSDNSNIPTTVLQEMCVVIMAGDEKPTFLAKLSSGRTSSFGNRSCRTSDEESSASAMEKDESSDQVQVSTMENHVSADL</sequence>
<feature type="compositionally biased region" description="Polar residues" evidence="8">
    <location>
        <begin position="142"/>
        <end position="152"/>
    </location>
</feature>
<proteinExistence type="inferred from homology"/>